<feature type="coiled-coil region" evidence="1">
    <location>
        <begin position="370"/>
        <end position="397"/>
    </location>
</feature>
<sequence>IKLFPIDEKQIRKLIQVNNEWIPQDIVAAQNLKLSRKQSETNKIHNQITIVNSSLQKCKSEHKQKITKLQQLKKELQFDKQQFTQIKNKHLQVFASIAEKLLFYIQNEFTSSAQDHKFQRLVSDGLFKNVSDTQQQQIIKMNLHYDQARLIFFQNDHFEAELFAQCCQDEYFDDCGCYPVTQHVLSFYDGTKFVEIGFCVQEDGRINDQQAFQEGFELQRQIFNNQNVEPELKTKSDAIIRPGDIFQDRISAQELLLQSMAGIQSDSLAQQFLNLMQFDQHTHLWQINSIKSCLEELQKISFKEEVERLLQVNYEKFYDKPHIFVMRHLCQLYDCLRLYEPREMQAIIQEIALVSQQTGEDIDEAIDKVNAEATQKLEMLNSQLNSLEQQKLMLQKEFESPQEEKFCAHRHVQQFYTKLDLKFVQKLLQQPDLQLQPQSEADGVFISSNDQVTHILVDKPAETQLESIEQVYNRSFRAGKVLLQSIKPIIHESQDFGYQIFINSFQESSVVILTVPVDDLMSPYVTDNYLIELQLQFDCCVIKQTNQQVTILVIKQYEKLQKEPQMPQKASPTKEIQVQQLKNIVNYKSYLRGPRFNKFCSLQEVLVFCDFEAEIVATTAEIGDLAKIFDVFSVFAQKVAFTVRKGELKDALGAFAGRGTEKGELNGEI</sequence>
<gene>
    <name evidence="2" type="ORF">TPC1_30363</name>
</gene>
<dbReference type="EMBL" id="GDID01006464">
    <property type="protein sequence ID" value="JAP90142.1"/>
    <property type="molecule type" value="Transcribed_RNA"/>
</dbReference>
<feature type="non-terminal residue" evidence="2">
    <location>
        <position position="1"/>
    </location>
</feature>
<dbReference type="AlphaFoldDB" id="A0A146JZM3"/>
<accession>A0A146JZM3</accession>
<evidence type="ECO:0000256" key="1">
    <source>
        <dbReference type="SAM" id="Coils"/>
    </source>
</evidence>
<evidence type="ECO:0000313" key="2">
    <source>
        <dbReference type="EMBL" id="JAP90142.1"/>
    </source>
</evidence>
<reference evidence="2" key="1">
    <citation type="submission" date="2015-07" db="EMBL/GenBank/DDBJ databases">
        <title>Adaptation to a free-living lifestyle via gene acquisitions in the diplomonad Trepomonas sp. PC1.</title>
        <authorList>
            <person name="Xu F."/>
            <person name="Jerlstrom-Hultqvist J."/>
            <person name="Kolisko M."/>
            <person name="Simpson A.G.B."/>
            <person name="Roger A.J."/>
            <person name="Svard S.G."/>
            <person name="Andersson J.O."/>
        </authorList>
    </citation>
    <scope>NUCLEOTIDE SEQUENCE</scope>
    <source>
        <strain evidence="2">PC1</strain>
    </source>
</reference>
<feature type="coiled-coil region" evidence="1">
    <location>
        <begin position="55"/>
        <end position="89"/>
    </location>
</feature>
<organism evidence="2">
    <name type="scientific">Trepomonas sp. PC1</name>
    <dbReference type="NCBI Taxonomy" id="1076344"/>
    <lineage>
        <taxon>Eukaryota</taxon>
        <taxon>Metamonada</taxon>
        <taxon>Diplomonadida</taxon>
        <taxon>Hexamitidae</taxon>
        <taxon>Hexamitinae</taxon>
        <taxon>Trepomonas</taxon>
    </lineage>
</organism>
<feature type="non-terminal residue" evidence="2">
    <location>
        <position position="669"/>
    </location>
</feature>
<proteinExistence type="predicted"/>
<keyword evidence="1" id="KW-0175">Coiled coil</keyword>
<name>A0A146JZM3_9EUKA</name>
<protein>
    <submittedName>
        <fullName evidence="2">Uncharacterized protein</fullName>
    </submittedName>
</protein>